<dbReference type="InterPro" id="IPR028288">
    <property type="entry name" value="SCAR/WAVE_fam"/>
</dbReference>
<feature type="compositionally biased region" description="Basic residues" evidence="8">
    <location>
        <begin position="197"/>
        <end position="207"/>
    </location>
</feature>
<dbReference type="STRING" id="7260.B4MU95"/>
<dbReference type="GO" id="GO:2000601">
    <property type="term" value="P:positive regulation of Arp2/3 complex-mediated actin nucleation"/>
    <property type="evidence" value="ECO:0007669"/>
    <property type="project" value="TreeGrafter"/>
</dbReference>
<dbReference type="FunFam" id="1.20.5.340:FF:000012">
    <property type="entry name" value="Wiskott-Aldrich syndrome protein family member 1"/>
    <property type="match status" value="1"/>
</dbReference>
<dbReference type="InterPro" id="IPR003124">
    <property type="entry name" value="WH2_dom"/>
</dbReference>
<organism evidence="10 11">
    <name type="scientific">Drosophila willistoni</name>
    <name type="common">Fruit fly</name>
    <dbReference type="NCBI Taxonomy" id="7260"/>
    <lineage>
        <taxon>Eukaryota</taxon>
        <taxon>Metazoa</taxon>
        <taxon>Ecdysozoa</taxon>
        <taxon>Arthropoda</taxon>
        <taxon>Hexapoda</taxon>
        <taxon>Insecta</taxon>
        <taxon>Pterygota</taxon>
        <taxon>Neoptera</taxon>
        <taxon>Endopterygota</taxon>
        <taxon>Diptera</taxon>
        <taxon>Brachycera</taxon>
        <taxon>Muscomorpha</taxon>
        <taxon>Ephydroidea</taxon>
        <taxon>Drosophilidae</taxon>
        <taxon>Drosophila</taxon>
        <taxon>Sophophora</taxon>
    </lineage>
</organism>
<gene>
    <name evidence="10" type="primary">Dwil\GK14890</name>
    <name evidence="10" type="ORF">Dwil_GK14890</name>
</gene>
<evidence type="ECO:0000256" key="5">
    <source>
        <dbReference type="ARBA" id="ARBA00023203"/>
    </source>
</evidence>
<keyword evidence="5 7" id="KW-0009">Actin-binding</keyword>
<name>B4MU95_DROWI</name>
<feature type="region of interest" description="Disordered" evidence="8">
    <location>
        <begin position="299"/>
        <end position="318"/>
    </location>
</feature>
<protein>
    <recommendedName>
        <fullName evidence="7">Wiskott-Aldrich syndrome protein family member</fullName>
        <shortName evidence="7">WASP family protein member</shortName>
    </recommendedName>
</protein>
<dbReference type="GO" id="GO:0034237">
    <property type="term" value="F:protein kinase A regulatory subunit binding"/>
    <property type="evidence" value="ECO:0007669"/>
    <property type="project" value="TreeGrafter"/>
</dbReference>
<feature type="region of interest" description="Disordered" evidence="8">
    <location>
        <begin position="497"/>
        <end position="550"/>
    </location>
</feature>
<dbReference type="OrthoDB" id="1060785at2759"/>
<feature type="region of interest" description="Disordered" evidence="8">
    <location>
        <begin position="632"/>
        <end position="656"/>
    </location>
</feature>
<feature type="compositionally biased region" description="Polar residues" evidence="8">
    <location>
        <begin position="406"/>
        <end position="420"/>
    </location>
</feature>
<proteinExistence type="inferred from homology"/>
<dbReference type="PANTHER" id="PTHR12902">
    <property type="entry name" value="WASP-1"/>
    <property type="match status" value="1"/>
</dbReference>
<reference evidence="10 11" key="1">
    <citation type="journal article" date="2007" name="Nature">
        <title>Evolution of genes and genomes on the Drosophila phylogeny.</title>
        <authorList>
            <consortium name="Drosophila 12 Genomes Consortium"/>
            <person name="Clark A.G."/>
            <person name="Eisen M.B."/>
            <person name="Smith D.R."/>
            <person name="Bergman C.M."/>
            <person name="Oliver B."/>
            <person name="Markow T.A."/>
            <person name="Kaufman T.C."/>
            <person name="Kellis M."/>
            <person name="Gelbart W."/>
            <person name="Iyer V.N."/>
            <person name="Pollard D.A."/>
            <person name="Sackton T.B."/>
            <person name="Larracuente A.M."/>
            <person name="Singh N.D."/>
            <person name="Abad J.P."/>
            <person name="Abt D.N."/>
            <person name="Adryan B."/>
            <person name="Aguade M."/>
            <person name="Akashi H."/>
            <person name="Anderson W.W."/>
            <person name="Aquadro C.F."/>
            <person name="Ardell D.H."/>
            <person name="Arguello R."/>
            <person name="Artieri C.G."/>
            <person name="Barbash D.A."/>
            <person name="Barker D."/>
            <person name="Barsanti P."/>
            <person name="Batterham P."/>
            <person name="Batzoglou S."/>
            <person name="Begun D."/>
            <person name="Bhutkar A."/>
            <person name="Blanco E."/>
            <person name="Bosak S.A."/>
            <person name="Bradley R.K."/>
            <person name="Brand A.D."/>
            <person name="Brent M.R."/>
            <person name="Brooks A.N."/>
            <person name="Brown R.H."/>
            <person name="Butlin R.K."/>
            <person name="Caggese C."/>
            <person name="Calvi B.R."/>
            <person name="Bernardo de Carvalho A."/>
            <person name="Caspi A."/>
            <person name="Castrezana S."/>
            <person name="Celniker S.E."/>
            <person name="Chang J.L."/>
            <person name="Chapple C."/>
            <person name="Chatterji S."/>
            <person name="Chinwalla A."/>
            <person name="Civetta A."/>
            <person name="Clifton S.W."/>
            <person name="Comeron J.M."/>
            <person name="Costello J.C."/>
            <person name="Coyne J.A."/>
            <person name="Daub J."/>
            <person name="David R.G."/>
            <person name="Delcher A.L."/>
            <person name="Delehaunty K."/>
            <person name="Do C.B."/>
            <person name="Ebling H."/>
            <person name="Edwards K."/>
            <person name="Eickbush T."/>
            <person name="Evans J.D."/>
            <person name="Filipski A."/>
            <person name="Findeiss S."/>
            <person name="Freyhult E."/>
            <person name="Fulton L."/>
            <person name="Fulton R."/>
            <person name="Garcia A.C."/>
            <person name="Gardiner A."/>
            <person name="Garfield D.A."/>
            <person name="Garvin B.E."/>
            <person name="Gibson G."/>
            <person name="Gilbert D."/>
            <person name="Gnerre S."/>
            <person name="Godfrey J."/>
            <person name="Good R."/>
            <person name="Gotea V."/>
            <person name="Gravely B."/>
            <person name="Greenberg A.J."/>
            <person name="Griffiths-Jones S."/>
            <person name="Gross S."/>
            <person name="Guigo R."/>
            <person name="Gustafson E.A."/>
            <person name="Haerty W."/>
            <person name="Hahn M.W."/>
            <person name="Halligan D.L."/>
            <person name="Halpern A.L."/>
            <person name="Halter G.M."/>
            <person name="Han M.V."/>
            <person name="Heger A."/>
            <person name="Hillier L."/>
            <person name="Hinrichs A.S."/>
            <person name="Holmes I."/>
            <person name="Hoskins R.A."/>
            <person name="Hubisz M.J."/>
            <person name="Hultmark D."/>
            <person name="Huntley M.A."/>
            <person name="Jaffe D.B."/>
            <person name="Jagadeeshan S."/>
            <person name="Jeck W.R."/>
            <person name="Johnson J."/>
            <person name="Jones C.D."/>
            <person name="Jordan W.C."/>
            <person name="Karpen G.H."/>
            <person name="Kataoka E."/>
            <person name="Keightley P.D."/>
            <person name="Kheradpour P."/>
            <person name="Kirkness E.F."/>
            <person name="Koerich L.B."/>
            <person name="Kristiansen K."/>
            <person name="Kudrna D."/>
            <person name="Kulathinal R.J."/>
            <person name="Kumar S."/>
            <person name="Kwok R."/>
            <person name="Lander E."/>
            <person name="Langley C.H."/>
            <person name="Lapoint R."/>
            <person name="Lazzaro B.P."/>
            <person name="Lee S.J."/>
            <person name="Levesque L."/>
            <person name="Li R."/>
            <person name="Lin C.F."/>
            <person name="Lin M.F."/>
            <person name="Lindblad-Toh K."/>
            <person name="Llopart A."/>
            <person name="Long M."/>
            <person name="Low L."/>
            <person name="Lozovsky E."/>
            <person name="Lu J."/>
            <person name="Luo M."/>
            <person name="Machado C.A."/>
            <person name="Makalowski W."/>
            <person name="Marzo M."/>
            <person name="Matsuda M."/>
            <person name="Matzkin L."/>
            <person name="McAllister B."/>
            <person name="McBride C.S."/>
            <person name="McKernan B."/>
            <person name="McKernan K."/>
            <person name="Mendez-Lago M."/>
            <person name="Minx P."/>
            <person name="Mollenhauer M.U."/>
            <person name="Montooth K."/>
            <person name="Mount S.M."/>
            <person name="Mu X."/>
            <person name="Myers E."/>
            <person name="Negre B."/>
            <person name="Newfeld S."/>
            <person name="Nielsen R."/>
            <person name="Noor M.A."/>
            <person name="O'Grady P."/>
            <person name="Pachter L."/>
            <person name="Papaceit M."/>
            <person name="Parisi M.J."/>
            <person name="Parisi M."/>
            <person name="Parts L."/>
            <person name="Pedersen J.S."/>
            <person name="Pesole G."/>
            <person name="Phillippy A.M."/>
            <person name="Ponting C.P."/>
            <person name="Pop M."/>
            <person name="Porcelli D."/>
            <person name="Powell J.R."/>
            <person name="Prohaska S."/>
            <person name="Pruitt K."/>
            <person name="Puig M."/>
            <person name="Quesneville H."/>
            <person name="Ram K.R."/>
            <person name="Rand D."/>
            <person name="Rasmussen M.D."/>
            <person name="Reed L.K."/>
            <person name="Reenan R."/>
            <person name="Reily A."/>
            <person name="Remington K.A."/>
            <person name="Rieger T.T."/>
            <person name="Ritchie M.G."/>
            <person name="Robin C."/>
            <person name="Rogers Y.H."/>
            <person name="Rohde C."/>
            <person name="Rozas J."/>
            <person name="Rubenfield M.J."/>
            <person name="Ruiz A."/>
            <person name="Russo S."/>
            <person name="Salzberg S.L."/>
            <person name="Sanchez-Gracia A."/>
            <person name="Saranga D.J."/>
            <person name="Sato H."/>
            <person name="Schaeffer S.W."/>
            <person name="Schatz M.C."/>
            <person name="Schlenke T."/>
            <person name="Schwartz R."/>
            <person name="Segarra C."/>
            <person name="Singh R.S."/>
            <person name="Sirot L."/>
            <person name="Sirota M."/>
            <person name="Sisneros N.B."/>
            <person name="Smith C.D."/>
            <person name="Smith T.F."/>
            <person name="Spieth J."/>
            <person name="Stage D.E."/>
            <person name="Stark A."/>
            <person name="Stephan W."/>
            <person name="Strausberg R.L."/>
            <person name="Strempel S."/>
            <person name="Sturgill D."/>
            <person name="Sutton G."/>
            <person name="Sutton G.G."/>
            <person name="Tao W."/>
            <person name="Teichmann S."/>
            <person name="Tobari Y.N."/>
            <person name="Tomimura Y."/>
            <person name="Tsolas J.M."/>
            <person name="Valente V.L."/>
            <person name="Venter E."/>
            <person name="Venter J.C."/>
            <person name="Vicario S."/>
            <person name="Vieira F.G."/>
            <person name="Vilella A.J."/>
            <person name="Villasante A."/>
            <person name="Walenz B."/>
            <person name="Wang J."/>
            <person name="Wasserman M."/>
            <person name="Watts T."/>
            <person name="Wilson D."/>
            <person name="Wilson R.K."/>
            <person name="Wing R.A."/>
            <person name="Wolfner M.F."/>
            <person name="Wong A."/>
            <person name="Wong G.K."/>
            <person name="Wu C.I."/>
            <person name="Wu G."/>
            <person name="Yamamoto D."/>
            <person name="Yang H.P."/>
            <person name="Yang S.P."/>
            <person name="Yorke J.A."/>
            <person name="Yoshida K."/>
            <person name="Zdobnov E."/>
            <person name="Zhang P."/>
            <person name="Zhang Y."/>
            <person name="Zimin A.V."/>
            <person name="Baldwin J."/>
            <person name="Abdouelleil A."/>
            <person name="Abdulkadir J."/>
            <person name="Abebe A."/>
            <person name="Abera B."/>
            <person name="Abreu J."/>
            <person name="Acer S.C."/>
            <person name="Aftuck L."/>
            <person name="Alexander A."/>
            <person name="An P."/>
            <person name="Anderson E."/>
            <person name="Anderson S."/>
            <person name="Arachi H."/>
            <person name="Azer M."/>
            <person name="Bachantsang P."/>
            <person name="Barry A."/>
            <person name="Bayul T."/>
            <person name="Berlin A."/>
            <person name="Bessette D."/>
            <person name="Bloom T."/>
            <person name="Blye J."/>
            <person name="Boguslavskiy L."/>
            <person name="Bonnet C."/>
            <person name="Boukhgalter B."/>
            <person name="Bourzgui I."/>
            <person name="Brown A."/>
            <person name="Cahill P."/>
            <person name="Channer S."/>
            <person name="Cheshatsang Y."/>
            <person name="Chuda L."/>
            <person name="Citroen M."/>
            <person name="Collymore A."/>
            <person name="Cooke P."/>
            <person name="Costello M."/>
            <person name="D'Aco K."/>
            <person name="Daza R."/>
            <person name="De Haan G."/>
            <person name="DeGray S."/>
            <person name="DeMaso C."/>
            <person name="Dhargay N."/>
            <person name="Dooley K."/>
            <person name="Dooley E."/>
            <person name="Doricent M."/>
            <person name="Dorje P."/>
            <person name="Dorjee K."/>
            <person name="Dupes A."/>
            <person name="Elong R."/>
            <person name="Falk J."/>
            <person name="Farina A."/>
            <person name="Faro S."/>
            <person name="Ferguson D."/>
            <person name="Fisher S."/>
            <person name="Foley C.D."/>
            <person name="Franke A."/>
            <person name="Friedrich D."/>
            <person name="Gadbois L."/>
            <person name="Gearin G."/>
            <person name="Gearin C.R."/>
            <person name="Giannoukos G."/>
            <person name="Goode T."/>
            <person name="Graham J."/>
            <person name="Grandbois E."/>
            <person name="Grewal S."/>
            <person name="Gyaltsen K."/>
            <person name="Hafez N."/>
            <person name="Hagos B."/>
            <person name="Hall J."/>
            <person name="Henson C."/>
            <person name="Hollinger A."/>
            <person name="Honan T."/>
            <person name="Huard M.D."/>
            <person name="Hughes L."/>
            <person name="Hurhula B."/>
            <person name="Husby M.E."/>
            <person name="Kamat A."/>
            <person name="Kanga B."/>
            <person name="Kashin S."/>
            <person name="Khazanovich D."/>
            <person name="Kisner P."/>
            <person name="Lance K."/>
            <person name="Lara M."/>
            <person name="Lee W."/>
            <person name="Lennon N."/>
            <person name="Letendre F."/>
            <person name="LeVine R."/>
            <person name="Lipovsky A."/>
            <person name="Liu X."/>
            <person name="Liu J."/>
            <person name="Liu S."/>
            <person name="Lokyitsang T."/>
            <person name="Lokyitsang Y."/>
            <person name="Lubonja R."/>
            <person name="Lui A."/>
            <person name="MacDonald P."/>
            <person name="Magnisalis V."/>
            <person name="Maru K."/>
            <person name="Matthews C."/>
            <person name="McCusker W."/>
            <person name="McDonough S."/>
            <person name="Mehta T."/>
            <person name="Meldrim J."/>
            <person name="Meneus L."/>
            <person name="Mihai O."/>
            <person name="Mihalev A."/>
            <person name="Mihova T."/>
            <person name="Mittelman R."/>
            <person name="Mlenga V."/>
            <person name="Montmayeur A."/>
            <person name="Mulrain L."/>
            <person name="Navidi A."/>
            <person name="Naylor J."/>
            <person name="Negash T."/>
            <person name="Nguyen T."/>
            <person name="Nguyen N."/>
            <person name="Nicol R."/>
            <person name="Norbu C."/>
            <person name="Norbu N."/>
            <person name="Novod N."/>
            <person name="O'Neill B."/>
            <person name="Osman S."/>
            <person name="Markiewicz E."/>
            <person name="Oyono O.L."/>
            <person name="Patti C."/>
            <person name="Phunkhang P."/>
            <person name="Pierre F."/>
            <person name="Priest M."/>
            <person name="Raghuraman S."/>
            <person name="Rege F."/>
            <person name="Reyes R."/>
            <person name="Rise C."/>
            <person name="Rogov P."/>
            <person name="Ross K."/>
            <person name="Ryan E."/>
            <person name="Settipalli S."/>
            <person name="Shea T."/>
            <person name="Sherpa N."/>
            <person name="Shi L."/>
            <person name="Shih D."/>
            <person name="Sparrow T."/>
            <person name="Spaulding J."/>
            <person name="Stalker J."/>
            <person name="Stange-Thomann N."/>
            <person name="Stavropoulos S."/>
            <person name="Stone C."/>
            <person name="Strader C."/>
            <person name="Tesfaye S."/>
            <person name="Thomson T."/>
            <person name="Thoulutsang Y."/>
            <person name="Thoulutsang D."/>
            <person name="Topham K."/>
            <person name="Topping I."/>
            <person name="Tsamla T."/>
            <person name="Vassiliev H."/>
            <person name="Vo A."/>
            <person name="Wangchuk T."/>
            <person name="Wangdi T."/>
            <person name="Weiand M."/>
            <person name="Wilkinson J."/>
            <person name="Wilson A."/>
            <person name="Yadav S."/>
            <person name="Young G."/>
            <person name="Yu Q."/>
            <person name="Zembek L."/>
            <person name="Zhong D."/>
            <person name="Zimmer A."/>
            <person name="Zwirko Z."/>
            <person name="Jaffe D.B."/>
            <person name="Alvarez P."/>
            <person name="Brockman W."/>
            <person name="Butler J."/>
            <person name="Chin C."/>
            <person name="Gnerre S."/>
            <person name="Grabherr M."/>
            <person name="Kleber M."/>
            <person name="Mauceli E."/>
            <person name="MacCallum I."/>
        </authorList>
    </citation>
    <scope>NUCLEOTIDE SEQUENCE [LARGE SCALE GENOMIC DNA]</scope>
    <source>
        <strain evidence="11">Tucson 14030-0811.24</strain>
    </source>
</reference>
<dbReference type="InParanoid" id="B4MU95"/>
<dbReference type="Gene3D" id="6.10.280.150">
    <property type="match status" value="2"/>
</dbReference>
<dbReference type="GO" id="GO:0005856">
    <property type="term" value="C:cytoskeleton"/>
    <property type="evidence" value="ECO:0007669"/>
    <property type="project" value="UniProtKB-SubCell"/>
</dbReference>
<dbReference type="PANTHER" id="PTHR12902:SF1">
    <property type="entry name" value="WISKOTT-ALDRICH SYNDROME PROTEIN FAMILY MEMBER"/>
    <property type="match status" value="1"/>
</dbReference>
<evidence type="ECO:0000256" key="4">
    <source>
        <dbReference type="ARBA" id="ARBA00022553"/>
    </source>
</evidence>
<dbReference type="Proteomes" id="UP000007798">
    <property type="component" value="Unassembled WGS sequence"/>
</dbReference>
<evidence type="ECO:0000313" key="10">
    <source>
        <dbReference type="EMBL" id="EDW76021.2"/>
    </source>
</evidence>
<feature type="domain" description="WH2" evidence="9">
    <location>
        <begin position="587"/>
        <end position="604"/>
    </location>
</feature>
<feature type="compositionally biased region" description="Acidic residues" evidence="8">
    <location>
        <begin position="634"/>
        <end position="647"/>
    </location>
</feature>
<feature type="region of interest" description="Disordered" evidence="8">
    <location>
        <begin position="178"/>
        <end position="214"/>
    </location>
</feature>
<comment type="subcellular location">
    <subcellularLocation>
        <location evidence="1 7">Cytoplasm</location>
        <location evidence="1 7">Cytoskeleton</location>
    </subcellularLocation>
</comment>
<dbReference type="EMBL" id="CH963857">
    <property type="protein sequence ID" value="EDW76021.2"/>
    <property type="molecule type" value="Genomic_DNA"/>
</dbReference>
<sequence length="656" mass="71471">MPLPKRSIEPVHVARSVYQQDELQSVELETVTNTTLTNIIRQLSSLSKHAEDVFGELARDVGNIGDRANSLQARIDRLAIKVTQLDSTVEEVPLTDITRKKAFKSAKIFDQQIFSRATMPAPMLETYALCDKPPPLDKLNVYRDDGKDGLKFYTDPNYFFELWRQEMLKDTERVMHDKGKKLHRPRQDGGSGGAAGRGHKKRVRTPHNTREKQRQIAIGQGETLMPNNVIYRTPNSMINEEAGYGDSVKPYNMLSHLENNSNLTKQTAVAITGIGIYDTRPQRPNSIEVRRSYQSEQIDGTGYDQLTPQTGGNQYASAYGTNGFASSAAQMHVQQQQQQQQHQQQIYDAGLYHQTQGLYGQSGQGAISPDPIYGPGTPSRNKPRPSQPPPAPPSNGSGGGTPTASHANTPTRGRSMSTSRDALPPPPPVPDAMSPMSAMNGAASGHIAAKLLGRTNSTSRAGSPQMAPSNSAHNANDLVMAQLTNTFNSIAIGNNQQLNSLSDLPPPPPVPDQHSPKPSPPNAAPPPPPPPPPLDEGMNSGVPYNNAPHPHQILPKALVNGELQPVQANGGSHMMGPKKLLPPFPDPRNDLMKAIRDGITLRKVEKSEQKEIERNTALLDVASILARRVAIELSESEDSDSEDDSEGWMEPNETSA</sequence>
<evidence type="ECO:0000256" key="7">
    <source>
        <dbReference type="RuleBase" id="RU367034"/>
    </source>
</evidence>
<keyword evidence="11" id="KW-1185">Reference proteome</keyword>
<accession>B4MU95</accession>
<keyword evidence="3 7" id="KW-0963">Cytoplasm</keyword>
<comment type="similarity">
    <text evidence="2 7">Belongs to the SCAR/WAVE family.</text>
</comment>
<dbReference type="AlphaFoldDB" id="B4MU95"/>
<evidence type="ECO:0000256" key="2">
    <source>
        <dbReference type="ARBA" id="ARBA00006993"/>
    </source>
</evidence>
<dbReference type="eggNOG" id="KOG1830">
    <property type="taxonomic scope" value="Eukaryota"/>
</dbReference>
<comment type="subunit">
    <text evidence="7">Binds actin and the Arp2/3 complex.</text>
</comment>
<evidence type="ECO:0000256" key="6">
    <source>
        <dbReference type="ARBA" id="ARBA00023212"/>
    </source>
</evidence>
<evidence type="ECO:0000256" key="1">
    <source>
        <dbReference type="ARBA" id="ARBA00004245"/>
    </source>
</evidence>
<evidence type="ECO:0000313" key="11">
    <source>
        <dbReference type="Proteomes" id="UP000007798"/>
    </source>
</evidence>
<feature type="region of interest" description="Disordered" evidence="8">
    <location>
        <begin position="569"/>
        <end position="588"/>
    </location>
</feature>
<dbReference type="GO" id="GO:0003779">
    <property type="term" value="F:actin binding"/>
    <property type="evidence" value="ECO:0007669"/>
    <property type="project" value="UniProtKB-UniRule"/>
</dbReference>
<dbReference type="HOGENOM" id="CLU_036022_1_0_1"/>
<evidence type="ECO:0000256" key="3">
    <source>
        <dbReference type="ARBA" id="ARBA00022490"/>
    </source>
</evidence>
<comment type="function">
    <text evidence="7">Downstream effector molecule involved in the transmission of signals from tyrosine kinase receptors and small GTPases to the actin cytoskeleton. Promotes formation of actin filaments. Part of the WAVE complex that regulates lamellipodia formation. The WAVE complex regulates actin filament reorganization via its interaction with the Arp2/3 complex.</text>
</comment>
<dbReference type="SMART" id="SM00246">
    <property type="entry name" value="WH2"/>
    <property type="match status" value="1"/>
</dbReference>
<dbReference type="GO" id="GO:0031209">
    <property type="term" value="C:SCAR complex"/>
    <property type="evidence" value="ECO:0007669"/>
    <property type="project" value="TreeGrafter"/>
</dbReference>
<dbReference type="GO" id="GO:0071933">
    <property type="term" value="F:Arp2/3 complex binding"/>
    <property type="evidence" value="ECO:0007669"/>
    <property type="project" value="TreeGrafter"/>
</dbReference>
<dbReference type="Gene3D" id="1.20.5.340">
    <property type="match status" value="1"/>
</dbReference>
<dbReference type="GO" id="GO:0030036">
    <property type="term" value="P:actin cytoskeleton organization"/>
    <property type="evidence" value="ECO:0007669"/>
    <property type="project" value="UniProtKB-UniRule"/>
</dbReference>
<feature type="compositionally biased region" description="Pro residues" evidence="8">
    <location>
        <begin position="504"/>
        <end position="534"/>
    </location>
</feature>
<evidence type="ECO:0000256" key="8">
    <source>
        <dbReference type="SAM" id="MobiDB-lite"/>
    </source>
</evidence>
<evidence type="ECO:0000259" key="9">
    <source>
        <dbReference type="PROSITE" id="PS51082"/>
    </source>
</evidence>
<feature type="region of interest" description="Disordered" evidence="8">
    <location>
        <begin position="359"/>
        <end position="439"/>
    </location>
</feature>
<keyword evidence="6 7" id="KW-0206">Cytoskeleton</keyword>
<keyword evidence="4" id="KW-0597">Phosphoprotein</keyword>
<dbReference type="PROSITE" id="PS51082">
    <property type="entry name" value="WH2"/>
    <property type="match status" value="1"/>
</dbReference>
<dbReference type="FunCoup" id="B4MU95">
    <property type="interactions" value="914"/>
</dbReference>
<dbReference type="KEGG" id="dwi:6641923"/>